<dbReference type="Proteomes" id="UP000007730">
    <property type="component" value="Plasmid pHCG3"/>
</dbReference>
<reference evidence="5 6" key="2">
    <citation type="journal article" date="2011" name="J. Bacteriol.">
        <title>Complete genome sequences of the chemolithoautotrophic Oligotropha carboxidovorans strains OM4 and OM5.</title>
        <authorList>
            <person name="Volland S."/>
            <person name="Rachinger M."/>
            <person name="Strittmatter A."/>
            <person name="Daniel R."/>
            <person name="Gottschalk G."/>
            <person name="Meyer O."/>
        </authorList>
    </citation>
    <scope>NUCLEOTIDE SEQUENCE [LARGE SCALE GENOMIC DNA]</scope>
    <source>
        <strain evidence="6">ATCC 49405 / DSM 1227 / KCTC 32145 / OM5</strain>
    </source>
</reference>
<dbReference type="InterPro" id="IPR036693">
    <property type="entry name" value="TF_LuxR_autoind-bd_dom_sf"/>
</dbReference>
<dbReference type="GO" id="GO:0003677">
    <property type="term" value="F:DNA binding"/>
    <property type="evidence" value="ECO:0007669"/>
    <property type="project" value="UniProtKB-KW"/>
</dbReference>
<dbReference type="PANTHER" id="PTHR44688:SF16">
    <property type="entry name" value="DNA-BINDING TRANSCRIPTIONAL ACTIVATOR DEVR_DOSR"/>
    <property type="match status" value="1"/>
</dbReference>
<gene>
    <name evidence="5" type="primary">traR</name>
    <name evidence="5" type="ordered locus">OCA5_pHCG301160</name>
</gene>
<dbReference type="InterPro" id="IPR016032">
    <property type="entry name" value="Sig_transdc_resp-reg_C-effctor"/>
</dbReference>
<dbReference type="PROSITE" id="PS50043">
    <property type="entry name" value="HTH_LUXR_2"/>
    <property type="match status" value="1"/>
</dbReference>
<dbReference type="OrthoDB" id="9803630at2"/>
<accession>Q6LB43</accession>
<dbReference type="GO" id="GO:0006355">
    <property type="term" value="P:regulation of DNA-templated transcription"/>
    <property type="evidence" value="ECO:0007669"/>
    <property type="project" value="InterPro"/>
</dbReference>
<dbReference type="PANTHER" id="PTHR44688">
    <property type="entry name" value="DNA-BINDING TRANSCRIPTIONAL ACTIVATOR DEVR_DOSR"/>
    <property type="match status" value="1"/>
</dbReference>
<evidence type="ECO:0000313" key="6">
    <source>
        <dbReference type="Proteomes" id="UP000007730"/>
    </source>
</evidence>
<dbReference type="CDD" id="cd06170">
    <property type="entry name" value="LuxR_C_like"/>
    <property type="match status" value="1"/>
</dbReference>
<dbReference type="InterPro" id="IPR000792">
    <property type="entry name" value="Tscrpt_reg_LuxR_C"/>
</dbReference>
<dbReference type="AlphaFoldDB" id="Q6LB43"/>
<dbReference type="EMBL" id="CP002827">
    <property type="protein sequence ID" value="AEI08187.1"/>
    <property type="molecule type" value="Genomic_DNA"/>
</dbReference>
<feature type="domain" description="HTH luxR-type" evidence="4">
    <location>
        <begin position="172"/>
        <end position="237"/>
    </location>
</feature>
<geneLocation type="plasmid" evidence="5 6">
    <name>pHCG3</name>
</geneLocation>
<sequence length="239" mass="27236">MYKLHVLDGELDNLIDALELARDQRMIKQALRHFCESNGFDRFAHLNVRSTETCVLTTYPAEWQRLYFDKKYALIDPVVISAKRNMEIFSWSQDDASKYSKDVKRFFREADDFGIRSGLSIPIRTPFGGTAILTLASEQRRVDFAGIQDTVRAMNAVAFAHAHLNRVAAAPCRRTKYELTPREVTCLTWASLGKTMSEIADLLQIDVRTVRNYLDLAREKLGGSNIAHAVRLAVMQHLI</sequence>
<evidence type="ECO:0000259" key="4">
    <source>
        <dbReference type="PROSITE" id="PS50043"/>
    </source>
</evidence>
<protein>
    <submittedName>
        <fullName evidence="5">Putative transcriptional activator protein TraR</fullName>
    </submittedName>
</protein>
<dbReference type="InterPro" id="IPR036388">
    <property type="entry name" value="WH-like_DNA-bd_sf"/>
</dbReference>
<dbReference type="RefSeq" id="WP_013913810.1">
    <property type="nucleotide sequence ID" value="NC_015689.1"/>
</dbReference>
<evidence type="ECO:0000256" key="1">
    <source>
        <dbReference type="ARBA" id="ARBA00023015"/>
    </source>
</evidence>
<proteinExistence type="predicted"/>
<reference evidence="5 6" key="1">
    <citation type="journal article" date="2003" name="Gene">
        <title>Complete nucleotide sequence of the circular megaplasmid pHCG3 of Oligotropha carboxidovorans: function in the chemolithoautotrophic utilization of CO, H(2) and CO(2).</title>
        <authorList>
            <person name="Fuhrmann S."/>
            <person name="Ferner M."/>
            <person name="Jeffke T."/>
            <person name="Henne A."/>
            <person name="Gottschalk G."/>
            <person name="Meyer O."/>
        </authorList>
    </citation>
    <scope>NUCLEOTIDE SEQUENCE [LARGE SCALE GENOMIC DNA]</scope>
    <source>
        <strain evidence="6">ATCC 49405 / DSM 1227 / KCTC 32145 / OM5</strain>
        <plasmid evidence="5">pHCG3</plasmid>
    </source>
</reference>
<evidence type="ECO:0000256" key="3">
    <source>
        <dbReference type="ARBA" id="ARBA00023163"/>
    </source>
</evidence>
<dbReference type="Pfam" id="PF03472">
    <property type="entry name" value="Autoind_bind"/>
    <property type="match status" value="1"/>
</dbReference>
<dbReference type="InterPro" id="IPR005143">
    <property type="entry name" value="TF_LuxR_autoind-bd_dom"/>
</dbReference>
<dbReference type="SUPFAM" id="SSF46894">
    <property type="entry name" value="C-terminal effector domain of the bipartite response regulators"/>
    <property type="match status" value="1"/>
</dbReference>
<dbReference type="PRINTS" id="PR00038">
    <property type="entry name" value="HTHLUXR"/>
</dbReference>
<dbReference type="Pfam" id="PF00196">
    <property type="entry name" value="GerE"/>
    <property type="match status" value="1"/>
</dbReference>
<organism evidence="5 6">
    <name type="scientific">Afipia carboxidovorans (strain ATCC 49405 / DSM 1227 / KCTC 32145 / OM5)</name>
    <name type="common">Oligotropha carboxidovorans</name>
    <dbReference type="NCBI Taxonomy" id="504832"/>
    <lineage>
        <taxon>Bacteria</taxon>
        <taxon>Pseudomonadati</taxon>
        <taxon>Pseudomonadota</taxon>
        <taxon>Alphaproteobacteria</taxon>
        <taxon>Hyphomicrobiales</taxon>
        <taxon>Nitrobacteraceae</taxon>
        <taxon>Afipia</taxon>
    </lineage>
</organism>
<keyword evidence="5" id="KW-0614">Plasmid</keyword>
<keyword evidence="2" id="KW-0238">DNA-binding</keyword>
<evidence type="ECO:0000256" key="2">
    <source>
        <dbReference type="ARBA" id="ARBA00023125"/>
    </source>
</evidence>
<dbReference type="Gene3D" id="3.30.450.80">
    <property type="entry name" value="Transcription factor LuxR-like, autoinducer-binding domain"/>
    <property type="match status" value="1"/>
</dbReference>
<dbReference type="KEGG" id="ocg:OCA5_pHCG301160"/>
<dbReference type="HOGENOM" id="CLU_072786_5_1_5"/>
<dbReference type="SMART" id="SM00421">
    <property type="entry name" value="HTH_LUXR"/>
    <property type="match status" value="1"/>
</dbReference>
<dbReference type="Gene3D" id="1.10.10.10">
    <property type="entry name" value="Winged helix-like DNA-binding domain superfamily/Winged helix DNA-binding domain"/>
    <property type="match status" value="1"/>
</dbReference>
<dbReference type="SUPFAM" id="SSF75516">
    <property type="entry name" value="Pheromone-binding domain of LuxR-like quorum-sensing transcription factors"/>
    <property type="match status" value="1"/>
</dbReference>
<keyword evidence="1" id="KW-0805">Transcription regulation</keyword>
<name>Q6LB43_AFIC5</name>
<evidence type="ECO:0000313" key="5">
    <source>
        <dbReference type="EMBL" id="AEI08187.1"/>
    </source>
</evidence>
<keyword evidence="3" id="KW-0804">Transcription</keyword>
<keyword evidence="6" id="KW-1185">Reference proteome</keyword>